<dbReference type="SUPFAM" id="SSF69065">
    <property type="entry name" value="RNase III domain-like"/>
    <property type="match status" value="1"/>
</dbReference>
<organism evidence="3 4">
    <name type="scientific">Tuber borchii</name>
    <name type="common">White truffle</name>
    <dbReference type="NCBI Taxonomy" id="42251"/>
    <lineage>
        <taxon>Eukaryota</taxon>
        <taxon>Fungi</taxon>
        <taxon>Dikarya</taxon>
        <taxon>Ascomycota</taxon>
        <taxon>Pezizomycotina</taxon>
        <taxon>Pezizomycetes</taxon>
        <taxon>Pezizales</taxon>
        <taxon>Tuberaceae</taxon>
        <taxon>Tuber</taxon>
    </lineage>
</organism>
<dbReference type="GO" id="GO:0003723">
    <property type="term" value="F:RNA binding"/>
    <property type="evidence" value="ECO:0007669"/>
    <property type="project" value="UniProtKB-KW"/>
</dbReference>
<evidence type="ECO:0000313" key="4">
    <source>
        <dbReference type="Proteomes" id="UP000244722"/>
    </source>
</evidence>
<sequence length="318" mass="35095">MSAPPPWYSIVPIPEFNTPIARYDFKNKELEQLLYASVVHERSFASSPEQRDTFEALTWVGSSVLRGLTTVLLASMFPTSRKKVLNDIRQALEDKAFYAHLSRRLGLHNHISLTYPAGESDHILSGLFTAYVGAIQRELGTDGFPTISGTFCQLLKPYAEAYKSHHDTYMTANPHLPPTPIISPVSTAPSSLAARQQQVYPILQTAPTSDSGAAKLRRQHVSVYTSRLMEYTAKCKLPQPSFIYKDNGCQGASIQWCATVSMSGTDIASAVASTKLEAKHLASRDALQAIGSSIHHWPVAGRRQKKLQVRRTTGGMLH</sequence>
<evidence type="ECO:0000313" key="3">
    <source>
        <dbReference type="EMBL" id="PUU78938.1"/>
    </source>
</evidence>
<accession>A0A2T6ZTW7</accession>
<dbReference type="Pfam" id="PF00035">
    <property type="entry name" value="dsrm"/>
    <property type="match status" value="1"/>
</dbReference>
<dbReference type="SUPFAM" id="SSF54768">
    <property type="entry name" value="dsRNA-binding domain-like"/>
    <property type="match status" value="1"/>
</dbReference>
<dbReference type="PROSITE" id="PS50142">
    <property type="entry name" value="RNASE_3_2"/>
    <property type="match status" value="1"/>
</dbReference>
<dbReference type="InterPro" id="IPR000999">
    <property type="entry name" value="RNase_III_dom"/>
</dbReference>
<dbReference type="Gene3D" id="3.30.160.20">
    <property type="match status" value="1"/>
</dbReference>
<evidence type="ECO:0000256" key="1">
    <source>
        <dbReference type="ARBA" id="ARBA00022884"/>
    </source>
</evidence>
<comment type="caution">
    <text evidence="3">The sequence shown here is derived from an EMBL/GenBank/DDBJ whole genome shotgun (WGS) entry which is preliminary data.</text>
</comment>
<dbReference type="Pfam" id="PF00636">
    <property type="entry name" value="Ribonuclease_3"/>
    <property type="match status" value="1"/>
</dbReference>
<keyword evidence="4" id="KW-1185">Reference proteome</keyword>
<dbReference type="SMART" id="SM00535">
    <property type="entry name" value="RIBOc"/>
    <property type="match status" value="1"/>
</dbReference>
<dbReference type="SMART" id="SM00358">
    <property type="entry name" value="DSRM"/>
    <property type="match status" value="1"/>
</dbReference>
<dbReference type="OrthoDB" id="2392202at2759"/>
<dbReference type="InterPro" id="IPR014720">
    <property type="entry name" value="dsRBD_dom"/>
</dbReference>
<dbReference type="GO" id="GO:0004525">
    <property type="term" value="F:ribonuclease III activity"/>
    <property type="evidence" value="ECO:0007669"/>
    <property type="project" value="InterPro"/>
</dbReference>
<dbReference type="Proteomes" id="UP000244722">
    <property type="component" value="Unassembled WGS sequence"/>
</dbReference>
<evidence type="ECO:0000259" key="2">
    <source>
        <dbReference type="PROSITE" id="PS50142"/>
    </source>
</evidence>
<keyword evidence="1" id="KW-0694">RNA-binding</keyword>
<protein>
    <recommendedName>
        <fullName evidence="2">RNase III domain-containing protein</fullName>
    </recommendedName>
</protein>
<gene>
    <name evidence="3" type="ORF">B9Z19DRAFT_1064633</name>
</gene>
<dbReference type="Gene3D" id="1.10.1520.10">
    <property type="entry name" value="Ribonuclease III domain"/>
    <property type="match status" value="1"/>
</dbReference>
<reference evidence="3 4" key="1">
    <citation type="submission" date="2017-04" db="EMBL/GenBank/DDBJ databases">
        <title>Draft genome sequence of Tuber borchii Vittad., a whitish edible truffle.</title>
        <authorList>
            <consortium name="DOE Joint Genome Institute"/>
            <person name="Murat C."/>
            <person name="Kuo A."/>
            <person name="Barry K.W."/>
            <person name="Clum A."/>
            <person name="Dockter R.B."/>
            <person name="Fauchery L."/>
            <person name="Iotti M."/>
            <person name="Kohler A."/>
            <person name="Labutti K."/>
            <person name="Lindquist E.A."/>
            <person name="Lipzen A."/>
            <person name="Ohm R.A."/>
            <person name="Wang M."/>
            <person name="Grigoriev I.V."/>
            <person name="Zambonelli A."/>
            <person name="Martin F.M."/>
        </authorList>
    </citation>
    <scope>NUCLEOTIDE SEQUENCE [LARGE SCALE GENOMIC DNA]</scope>
    <source>
        <strain evidence="3 4">Tbo3840</strain>
    </source>
</reference>
<name>A0A2T6ZTW7_TUBBO</name>
<dbReference type="GO" id="GO:0006396">
    <property type="term" value="P:RNA processing"/>
    <property type="evidence" value="ECO:0007669"/>
    <property type="project" value="InterPro"/>
</dbReference>
<dbReference type="EMBL" id="NESQ01000103">
    <property type="protein sequence ID" value="PUU78938.1"/>
    <property type="molecule type" value="Genomic_DNA"/>
</dbReference>
<feature type="domain" description="RNase III" evidence="2">
    <location>
        <begin position="16"/>
        <end position="140"/>
    </location>
</feature>
<dbReference type="InterPro" id="IPR036389">
    <property type="entry name" value="RNase_III_sf"/>
</dbReference>
<dbReference type="AlphaFoldDB" id="A0A2T6ZTW7"/>
<proteinExistence type="predicted"/>
<dbReference type="STRING" id="42251.A0A2T6ZTW7"/>